<comment type="similarity">
    <text evidence="2">Belongs to the CcmF/CycK/Ccl1/NrfE/CcsA family.</text>
</comment>
<dbReference type="Pfam" id="PF01578">
    <property type="entry name" value="Cytochrom_C_asm"/>
    <property type="match status" value="1"/>
</dbReference>
<sequence length="658" mass="71219">MIAEIGHFALILALGLSLCLAVVPAWGAWRRNVAAMALAPGLAIGMLVFVSISFACLATVFLQDDFSVALVANHSNSLLPDIYKFSAVWGNHEGSLLLWVLILALWTAAVAVFSSQLPLVMLARVLSVMGGVGVGFLSFSLLTSNPFARLLPGAPADGSDLNPLLQDPGLIIHPPLLYMGYVGFSVAFAFAIAALLGGRLDAAWARWSRPWTNIAWAFLSLGIMLGSWWAYYELGWGGWWFWDPVENASFMPWLAGTALVHSLAVTEKRGLFKSWTVLLAIFAFSLSLLGTFMVRSGVLTSVHAFATDPARGMYILVFLGIVVGGSLTLYALRAPAVSSRVGFAWVSRETLLLANNVVFLVATLTVLFGTLFPLIMDALGFGKYSVGPPYFNAVFVPLMALLTPFMGLGPLSRWKQDSGARWQRELLVPALVALGCAVTLPWLGGGFNLWVALAVLLAAWLVVGLARDVIIRVKRVGDLGRGLRRLAPSYWGMVLAHLGFAMALIGIVATSQYSIEHDLKMTPGDTETLAGYEFRFVALEQKRGPNYLASEAQFEVSQGGEVIARLAPQKRRYLAGGSMMTEAAIDPGLFRDLYVAMGEPVGSDGGWAIRLHYKPMVRWMWLGAIFMALGGFATVADRRYRQQRGARTAPEVAHAGAA</sequence>
<dbReference type="Proteomes" id="UP000298050">
    <property type="component" value="Unassembled WGS sequence"/>
</dbReference>
<evidence type="ECO:0000256" key="1">
    <source>
        <dbReference type="ARBA" id="ARBA00004429"/>
    </source>
</evidence>
<feature type="transmembrane region" description="Helical" evidence="10">
    <location>
        <begin position="121"/>
        <end position="142"/>
    </location>
</feature>
<feature type="transmembrane region" description="Helical" evidence="10">
    <location>
        <begin position="96"/>
        <end position="114"/>
    </location>
</feature>
<evidence type="ECO:0000256" key="3">
    <source>
        <dbReference type="ARBA" id="ARBA00022475"/>
    </source>
</evidence>
<comment type="function">
    <text evidence="9">Required for the biogenesis of c-type cytochromes. Possible subunit of a heme lyase.</text>
</comment>
<name>A0A4Z0M734_9GAMM</name>
<feature type="transmembrane region" description="Helical" evidence="10">
    <location>
        <begin position="250"/>
        <end position="266"/>
    </location>
</feature>
<feature type="transmembrane region" description="Helical" evidence="10">
    <location>
        <begin position="178"/>
        <end position="198"/>
    </location>
</feature>
<comment type="subcellular location">
    <subcellularLocation>
        <location evidence="1">Cell inner membrane</location>
        <topology evidence="1">Multi-pass membrane protein</topology>
    </subcellularLocation>
</comment>
<feature type="transmembrane region" description="Helical" evidence="10">
    <location>
        <begin position="490"/>
        <end position="515"/>
    </location>
</feature>
<keyword evidence="3" id="KW-1003">Cell membrane</keyword>
<dbReference type="RefSeq" id="WP_135441338.1">
    <property type="nucleotide sequence ID" value="NZ_SRLE01000004.1"/>
</dbReference>
<dbReference type="GO" id="GO:0016829">
    <property type="term" value="F:lyase activity"/>
    <property type="evidence" value="ECO:0007669"/>
    <property type="project" value="UniProtKB-KW"/>
</dbReference>
<dbReference type="OrthoDB" id="9761451at2"/>
<evidence type="ECO:0000313" key="13">
    <source>
        <dbReference type="EMBL" id="TGD75197.1"/>
    </source>
</evidence>
<dbReference type="GO" id="GO:0005886">
    <property type="term" value="C:plasma membrane"/>
    <property type="evidence" value="ECO:0007669"/>
    <property type="project" value="UniProtKB-SubCell"/>
</dbReference>
<feature type="transmembrane region" description="Helical" evidence="10">
    <location>
        <begin position="41"/>
        <end position="62"/>
    </location>
</feature>
<feature type="transmembrane region" description="Helical" evidence="10">
    <location>
        <begin position="426"/>
        <end position="443"/>
    </location>
</feature>
<dbReference type="AlphaFoldDB" id="A0A4Z0M734"/>
<dbReference type="PRINTS" id="PR01411">
    <property type="entry name" value="CCMFBIOGNSIS"/>
</dbReference>
<feature type="transmembrane region" description="Helical" evidence="10">
    <location>
        <begin position="619"/>
        <end position="636"/>
    </location>
</feature>
<keyword evidence="6" id="KW-0201">Cytochrome c-type biogenesis</keyword>
<evidence type="ECO:0000259" key="12">
    <source>
        <dbReference type="Pfam" id="PF16327"/>
    </source>
</evidence>
<dbReference type="GO" id="GO:0017004">
    <property type="term" value="P:cytochrome complex assembly"/>
    <property type="evidence" value="ECO:0007669"/>
    <property type="project" value="UniProtKB-KW"/>
</dbReference>
<keyword evidence="14" id="KW-1185">Reference proteome</keyword>
<feature type="transmembrane region" description="Helical" evidence="10">
    <location>
        <begin position="6"/>
        <end position="29"/>
    </location>
</feature>
<dbReference type="GO" id="GO:0015232">
    <property type="term" value="F:heme transmembrane transporter activity"/>
    <property type="evidence" value="ECO:0007669"/>
    <property type="project" value="InterPro"/>
</dbReference>
<reference evidence="13 14" key="1">
    <citation type="submission" date="2019-04" db="EMBL/GenBank/DDBJ databases">
        <title>Taxonomy of novel Haliea sp. from mangrove soil of West Coast of India.</title>
        <authorList>
            <person name="Verma A."/>
            <person name="Kumar P."/>
            <person name="Krishnamurthi S."/>
        </authorList>
    </citation>
    <scope>NUCLEOTIDE SEQUENCE [LARGE SCALE GENOMIC DNA]</scope>
    <source>
        <strain evidence="13 14">SAOS-164</strain>
    </source>
</reference>
<feature type="domain" description="Cytochrome c assembly protein" evidence="11">
    <location>
        <begin position="89"/>
        <end position="296"/>
    </location>
</feature>
<evidence type="ECO:0000256" key="9">
    <source>
        <dbReference type="ARBA" id="ARBA00037230"/>
    </source>
</evidence>
<evidence type="ECO:0000256" key="5">
    <source>
        <dbReference type="ARBA" id="ARBA00022692"/>
    </source>
</evidence>
<dbReference type="EMBL" id="SRLE01000004">
    <property type="protein sequence ID" value="TGD75197.1"/>
    <property type="molecule type" value="Genomic_DNA"/>
</dbReference>
<evidence type="ECO:0000256" key="4">
    <source>
        <dbReference type="ARBA" id="ARBA00022519"/>
    </source>
</evidence>
<proteinExistence type="inferred from homology"/>
<dbReference type="GO" id="GO:0020037">
    <property type="term" value="F:heme binding"/>
    <property type="evidence" value="ECO:0007669"/>
    <property type="project" value="InterPro"/>
</dbReference>
<gene>
    <name evidence="13" type="ORF">E4634_04130</name>
</gene>
<dbReference type="Pfam" id="PF16327">
    <property type="entry name" value="CcmF_C"/>
    <property type="match status" value="1"/>
</dbReference>
<dbReference type="InterPro" id="IPR002541">
    <property type="entry name" value="Cyt_c_assembly"/>
</dbReference>
<dbReference type="InterPro" id="IPR003567">
    <property type="entry name" value="Cyt_c_biogenesis"/>
</dbReference>
<keyword evidence="4" id="KW-0997">Cell inner membrane</keyword>
<feature type="transmembrane region" description="Helical" evidence="10">
    <location>
        <begin position="210"/>
        <end position="230"/>
    </location>
</feature>
<feature type="transmembrane region" description="Helical" evidence="10">
    <location>
        <begin position="449"/>
        <end position="470"/>
    </location>
</feature>
<feature type="transmembrane region" description="Helical" evidence="10">
    <location>
        <begin position="275"/>
        <end position="294"/>
    </location>
</feature>
<protein>
    <submittedName>
        <fullName evidence="13">Heme lyase CcmF/NrfE family subunit</fullName>
    </submittedName>
</protein>
<dbReference type="InterPro" id="IPR003568">
    <property type="entry name" value="Cyt_c_biogenesis_CcmF"/>
</dbReference>
<evidence type="ECO:0000313" key="14">
    <source>
        <dbReference type="Proteomes" id="UP000298050"/>
    </source>
</evidence>
<dbReference type="PRINTS" id="PR01410">
    <property type="entry name" value="CCBIOGENESIS"/>
</dbReference>
<evidence type="ECO:0000259" key="11">
    <source>
        <dbReference type="Pfam" id="PF01578"/>
    </source>
</evidence>
<dbReference type="PANTHER" id="PTHR43653">
    <property type="entry name" value="CYTOCHROME C ASSEMBLY PROTEIN-RELATED"/>
    <property type="match status" value="1"/>
</dbReference>
<dbReference type="InterPro" id="IPR032523">
    <property type="entry name" value="CcmF_C"/>
</dbReference>
<evidence type="ECO:0000256" key="2">
    <source>
        <dbReference type="ARBA" id="ARBA00009186"/>
    </source>
</evidence>
<feature type="transmembrane region" description="Helical" evidence="10">
    <location>
        <begin position="314"/>
        <end position="332"/>
    </location>
</feature>
<evidence type="ECO:0000256" key="10">
    <source>
        <dbReference type="SAM" id="Phobius"/>
    </source>
</evidence>
<dbReference type="NCBIfam" id="NF007691">
    <property type="entry name" value="PRK10369.1"/>
    <property type="match status" value="1"/>
</dbReference>
<feature type="domain" description="Cytochrome c-type biogenesis protein CcmF C-terminal" evidence="12">
    <location>
        <begin position="316"/>
        <end position="638"/>
    </location>
</feature>
<evidence type="ECO:0000256" key="6">
    <source>
        <dbReference type="ARBA" id="ARBA00022748"/>
    </source>
</evidence>
<keyword evidence="8 10" id="KW-0472">Membrane</keyword>
<evidence type="ECO:0000256" key="7">
    <source>
        <dbReference type="ARBA" id="ARBA00022989"/>
    </source>
</evidence>
<keyword evidence="7 10" id="KW-1133">Transmembrane helix</keyword>
<comment type="caution">
    <text evidence="13">The sequence shown here is derived from an EMBL/GenBank/DDBJ whole genome shotgun (WGS) entry which is preliminary data.</text>
</comment>
<keyword evidence="5 10" id="KW-0812">Transmembrane</keyword>
<feature type="transmembrane region" description="Helical" evidence="10">
    <location>
        <begin position="395"/>
        <end position="414"/>
    </location>
</feature>
<evidence type="ECO:0000256" key="8">
    <source>
        <dbReference type="ARBA" id="ARBA00023136"/>
    </source>
</evidence>
<organism evidence="13 14">
    <name type="scientific">Mangrovimicrobium sediminis</name>
    <dbReference type="NCBI Taxonomy" id="2562682"/>
    <lineage>
        <taxon>Bacteria</taxon>
        <taxon>Pseudomonadati</taxon>
        <taxon>Pseudomonadota</taxon>
        <taxon>Gammaproteobacteria</taxon>
        <taxon>Cellvibrionales</taxon>
        <taxon>Halieaceae</taxon>
        <taxon>Mangrovimicrobium</taxon>
    </lineage>
</organism>
<dbReference type="NCBIfam" id="TIGR00353">
    <property type="entry name" value="nrfE"/>
    <property type="match status" value="1"/>
</dbReference>
<keyword evidence="13" id="KW-0456">Lyase</keyword>
<accession>A0A4Z0M734</accession>
<dbReference type="PANTHER" id="PTHR43653:SF1">
    <property type="entry name" value="CYTOCHROME C-TYPE BIOGENESIS PROTEIN CCMF"/>
    <property type="match status" value="1"/>
</dbReference>
<feature type="transmembrane region" description="Helical" evidence="10">
    <location>
        <begin position="353"/>
        <end position="375"/>
    </location>
</feature>